<proteinExistence type="predicted"/>
<dbReference type="EMBL" id="ML993606">
    <property type="protein sequence ID" value="KAF2163884.1"/>
    <property type="molecule type" value="Genomic_DNA"/>
</dbReference>
<feature type="region of interest" description="Disordered" evidence="1">
    <location>
        <begin position="385"/>
        <end position="464"/>
    </location>
</feature>
<organism evidence="2 3">
    <name type="scientific">Zasmidium cellare ATCC 36951</name>
    <dbReference type="NCBI Taxonomy" id="1080233"/>
    <lineage>
        <taxon>Eukaryota</taxon>
        <taxon>Fungi</taxon>
        <taxon>Dikarya</taxon>
        <taxon>Ascomycota</taxon>
        <taxon>Pezizomycotina</taxon>
        <taxon>Dothideomycetes</taxon>
        <taxon>Dothideomycetidae</taxon>
        <taxon>Mycosphaerellales</taxon>
        <taxon>Mycosphaerellaceae</taxon>
        <taxon>Zasmidium</taxon>
    </lineage>
</organism>
<dbReference type="RefSeq" id="XP_033664773.1">
    <property type="nucleotide sequence ID" value="XM_033813477.1"/>
</dbReference>
<dbReference type="Proteomes" id="UP000799537">
    <property type="component" value="Unassembled WGS sequence"/>
</dbReference>
<protein>
    <recommendedName>
        <fullName evidence="4">BTB domain-containing protein</fullName>
    </recommendedName>
</protein>
<feature type="compositionally biased region" description="Basic residues" evidence="1">
    <location>
        <begin position="1"/>
        <end position="10"/>
    </location>
</feature>
<name>A0A6A6C9R1_ZASCE</name>
<dbReference type="AlphaFoldDB" id="A0A6A6C9R1"/>
<evidence type="ECO:0000313" key="2">
    <source>
        <dbReference type="EMBL" id="KAF2163884.1"/>
    </source>
</evidence>
<keyword evidence="3" id="KW-1185">Reference proteome</keyword>
<dbReference type="GeneID" id="54566749"/>
<evidence type="ECO:0000313" key="3">
    <source>
        <dbReference type="Proteomes" id="UP000799537"/>
    </source>
</evidence>
<accession>A0A6A6C9R1</accession>
<dbReference type="Gene3D" id="3.30.710.10">
    <property type="entry name" value="Potassium Channel Kv1.1, Chain A"/>
    <property type="match status" value="1"/>
</dbReference>
<gene>
    <name evidence="2" type="ORF">M409DRAFT_56994</name>
</gene>
<sequence length="511" mass="55996">MKFQRPRHSTKFTAQSITRDRPVSGTNRPLPNLALLVDPFAPELLMFQPTTIILSFPLPSPASLGLASASSFLSSILSQGPSGGSAQKNHNNMPSTRFVDIDPNGDLYLQISDSDCLVRVSRQTLAAGSPYFAALSGCRNDWREASIINTGTSLNPARLPVPETDEDALTAMCQILHSQQDQVRINNPKSIVRLLALANHWICGDAVHAASSDIFRQMVDTESNDGLGLLVYAAHVMDDAEFFSKFTHRLVGLHDSNQPNSRRVIGRDDLNFVRQTQGAPEMDIRKLDDELFNRYVHKSDQLICAVESCMDEVTKYLQPQFDHEDSRTGQECSINADVAAAYTLGLARVGLWTVHYVKHKPIEPIREAMADFKIPTVHKDRPFCGNPFWGHDNEGEKTNNQQLNPKAPAAPAADTLSSTATAAPHSSPLAQRPGPAPLAGIPATPSAQPTQPATSSPNPPAPSLAWKQRRLQHCGRNAFACSCIRYARERTCGSYVDGQEWKGGPRFTVNS</sequence>
<feature type="compositionally biased region" description="Low complexity" evidence="1">
    <location>
        <begin position="442"/>
        <end position="456"/>
    </location>
</feature>
<feature type="region of interest" description="Disordered" evidence="1">
    <location>
        <begin position="1"/>
        <end position="25"/>
    </location>
</feature>
<evidence type="ECO:0008006" key="4">
    <source>
        <dbReference type="Google" id="ProtNLM"/>
    </source>
</evidence>
<feature type="compositionally biased region" description="Low complexity" evidence="1">
    <location>
        <begin position="407"/>
        <end position="430"/>
    </location>
</feature>
<reference evidence="2" key="1">
    <citation type="journal article" date="2020" name="Stud. Mycol.">
        <title>101 Dothideomycetes genomes: a test case for predicting lifestyles and emergence of pathogens.</title>
        <authorList>
            <person name="Haridas S."/>
            <person name="Albert R."/>
            <person name="Binder M."/>
            <person name="Bloem J."/>
            <person name="Labutti K."/>
            <person name="Salamov A."/>
            <person name="Andreopoulos B."/>
            <person name="Baker S."/>
            <person name="Barry K."/>
            <person name="Bills G."/>
            <person name="Bluhm B."/>
            <person name="Cannon C."/>
            <person name="Castanera R."/>
            <person name="Culley D."/>
            <person name="Daum C."/>
            <person name="Ezra D."/>
            <person name="Gonzalez J."/>
            <person name="Henrissat B."/>
            <person name="Kuo A."/>
            <person name="Liang C."/>
            <person name="Lipzen A."/>
            <person name="Lutzoni F."/>
            <person name="Magnuson J."/>
            <person name="Mondo S."/>
            <person name="Nolan M."/>
            <person name="Ohm R."/>
            <person name="Pangilinan J."/>
            <person name="Park H.-J."/>
            <person name="Ramirez L."/>
            <person name="Alfaro M."/>
            <person name="Sun H."/>
            <person name="Tritt A."/>
            <person name="Yoshinaga Y."/>
            <person name="Zwiers L.-H."/>
            <person name="Turgeon B."/>
            <person name="Goodwin S."/>
            <person name="Spatafora J."/>
            <person name="Crous P."/>
            <person name="Grigoriev I."/>
        </authorList>
    </citation>
    <scope>NUCLEOTIDE SEQUENCE</scope>
    <source>
        <strain evidence="2">ATCC 36951</strain>
    </source>
</reference>
<dbReference type="OrthoDB" id="5275938at2759"/>
<evidence type="ECO:0000256" key="1">
    <source>
        <dbReference type="SAM" id="MobiDB-lite"/>
    </source>
</evidence>
<dbReference type="InterPro" id="IPR011333">
    <property type="entry name" value="SKP1/BTB/POZ_sf"/>
</dbReference>